<dbReference type="NCBIfam" id="TIGR00756">
    <property type="entry name" value="PPR"/>
    <property type="match status" value="1"/>
</dbReference>
<dbReference type="GO" id="GO:0048564">
    <property type="term" value="P:photosystem I assembly"/>
    <property type="evidence" value="ECO:0007669"/>
    <property type="project" value="TreeGrafter"/>
</dbReference>
<dbReference type="PANTHER" id="PTHR47539">
    <property type="entry name" value="PENTATRICOPEPTIDE REPEAT-CONTAINING PROTEIN OTP51, CHLOROPLASTIC"/>
    <property type="match status" value="1"/>
</dbReference>
<keyword evidence="3" id="KW-1185">Reference proteome</keyword>
<reference evidence="2" key="1">
    <citation type="journal article" date="2023" name="Plant J.">
        <title>Genome sequences and population genomics provide insights into the demographic history, inbreeding, and mutation load of two 'living fossil' tree species of Dipteronia.</title>
        <authorList>
            <person name="Feng Y."/>
            <person name="Comes H.P."/>
            <person name="Chen J."/>
            <person name="Zhu S."/>
            <person name="Lu R."/>
            <person name="Zhang X."/>
            <person name="Li P."/>
            <person name="Qiu J."/>
            <person name="Olsen K.M."/>
            <person name="Qiu Y."/>
        </authorList>
    </citation>
    <scope>NUCLEOTIDE SEQUENCE</scope>
    <source>
        <strain evidence="2">KIB01</strain>
    </source>
</reference>
<dbReference type="GO" id="GO:0000373">
    <property type="term" value="P:Group II intron splicing"/>
    <property type="evidence" value="ECO:0007669"/>
    <property type="project" value="TreeGrafter"/>
</dbReference>
<proteinExistence type="predicted"/>
<evidence type="ECO:0000313" key="3">
    <source>
        <dbReference type="Proteomes" id="UP001280121"/>
    </source>
</evidence>
<dbReference type="AlphaFoldDB" id="A0AAE0CVS6"/>
<dbReference type="EMBL" id="JANJYI010000001">
    <property type="protein sequence ID" value="KAK2665199.1"/>
    <property type="molecule type" value="Genomic_DNA"/>
</dbReference>
<dbReference type="InterPro" id="IPR052500">
    <property type="entry name" value="Chloro/Mito_RNA_Process"/>
</dbReference>
<dbReference type="Proteomes" id="UP001280121">
    <property type="component" value="Unassembled WGS sequence"/>
</dbReference>
<accession>A0AAE0CVS6</accession>
<keyword evidence="1" id="KW-0677">Repeat</keyword>
<evidence type="ECO:0000256" key="1">
    <source>
        <dbReference type="ARBA" id="ARBA00022737"/>
    </source>
</evidence>
<sequence>MRPPRSLSFSLCGHPGGGDVWAEGSGMIRHMVAPSLEVKELEELPEQWRRTKLALFCNELPALSDDESKFSNYFNILDAASEWLWQEDATYAVVHGMRIGVSEASFRVYQQLMMRKHWYRFDFALATELAESLGKEGMFEQCREIFHEIINEGHVPCASTFHILIDAYLSVPDKRHVDEACCIYNGMFHPGGYQPHLNVHNSLFRALISKLRASSKHYVKQAEFIFHNLVTSGFEIQEDIYAGLIWLHSYQGTVNKKG</sequence>
<dbReference type="GO" id="GO:0045292">
    <property type="term" value="P:mRNA cis splicing, via spliceosome"/>
    <property type="evidence" value="ECO:0007669"/>
    <property type="project" value="TreeGrafter"/>
</dbReference>
<name>A0AAE0CVS6_9ROSI</name>
<organism evidence="2 3">
    <name type="scientific">Dipteronia dyeriana</name>
    <dbReference type="NCBI Taxonomy" id="168575"/>
    <lineage>
        <taxon>Eukaryota</taxon>
        <taxon>Viridiplantae</taxon>
        <taxon>Streptophyta</taxon>
        <taxon>Embryophyta</taxon>
        <taxon>Tracheophyta</taxon>
        <taxon>Spermatophyta</taxon>
        <taxon>Magnoliopsida</taxon>
        <taxon>eudicotyledons</taxon>
        <taxon>Gunneridae</taxon>
        <taxon>Pentapetalae</taxon>
        <taxon>rosids</taxon>
        <taxon>malvids</taxon>
        <taxon>Sapindales</taxon>
        <taxon>Sapindaceae</taxon>
        <taxon>Hippocastanoideae</taxon>
        <taxon>Acereae</taxon>
        <taxon>Dipteronia</taxon>
    </lineage>
</organism>
<dbReference type="InterPro" id="IPR011990">
    <property type="entry name" value="TPR-like_helical_dom_sf"/>
</dbReference>
<gene>
    <name evidence="2" type="ORF">Ddye_003773</name>
</gene>
<dbReference type="InterPro" id="IPR002885">
    <property type="entry name" value="PPR_rpt"/>
</dbReference>
<evidence type="ECO:0000313" key="2">
    <source>
        <dbReference type="EMBL" id="KAK2665199.1"/>
    </source>
</evidence>
<protein>
    <submittedName>
        <fullName evidence="2">Uncharacterized protein</fullName>
    </submittedName>
</protein>
<dbReference type="Gene3D" id="1.25.40.10">
    <property type="entry name" value="Tetratricopeptide repeat domain"/>
    <property type="match status" value="1"/>
</dbReference>
<dbReference type="PANTHER" id="PTHR47539:SF1">
    <property type="entry name" value="PENTATRICOPEPTIDE REPEAT-CONTAINING PROTEIN OTP51, CHLOROPLASTIC"/>
    <property type="match status" value="1"/>
</dbReference>
<comment type="caution">
    <text evidence="2">The sequence shown here is derived from an EMBL/GenBank/DDBJ whole genome shotgun (WGS) entry which is preliminary data.</text>
</comment>